<evidence type="ECO:0000256" key="5">
    <source>
        <dbReference type="PIRNR" id="PIRNR000169"/>
    </source>
</evidence>
<evidence type="ECO:0000256" key="7">
    <source>
        <dbReference type="PIRSR" id="PIRSR000169-2"/>
    </source>
</evidence>
<sequence length="121" mass="13446">MVTSVTSFGRSGLSDWLLQRITATIMTAYLIFIVAYFGFNDVDYASWKALNAGLPMKMFSLLTVLSIAIHSWIGMWGVLTDYVTVRLMGAKATALRMVFQLGVIAVSLLYVVWAIDVLWGI</sequence>
<evidence type="ECO:0000256" key="2">
    <source>
        <dbReference type="ARBA" id="ARBA00004141"/>
    </source>
</evidence>
<comment type="caution">
    <text evidence="9">The sequence shown here is derived from an EMBL/GenBank/DDBJ whole genome shotgun (WGS) entry which is preliminary data.</text>
</comment>
<accession>A0A4Y8UKB7</accession>
<keyword evidence="7" id="KW-0479">Metal-binding</keyword>
<dbReference type="Gene3D" id="1.20.1300.10">
    <property type="entry name" value="Fumarate reductase/succinate dehydrogenase, transmembrane subunit"/>
    <property type="match status" value="1"/>
</dbReference>
<comment type="cofactor">
    <cofactor evidence="7">
        <name>heme</name>
        <dbReference type="ChEBI" id="CHEBI:30413"/>
    </cofactor>
    <text evidence="7">The heme is bound between the two transmembrane subunits.</text>
</comment>
<dbReference type="GO" id="GO:0017004">
    <property type="term" value="P:cytochrome complex assembly"/>
    <property type="evidence" value="ECO:0007669"/>
    <property type="project" value="TreeGrafter"/>
</dbReference>
<dbReference type="Proteomes" id="UP000298133">
    <property type="component" value="Unassembled WGS sequence"/>
</dbReference>
<keyword evidence="5" id="KW-1003">Cell membrane</keyword>
<feature type="binding site" description="axial binding residue" evidence="7">
    <location>
        <position position="70"/>
    </location>
    <ligand>
        <name>heme</name>
        <dbReference type="ChEBI" id="CHEBI:30413"/>
        <note>ligand shared with second transmembrane subunit</note>
    </ligand>
    <ligandPart>
        <name>Fe</name>
        <dbReference type="ChEBI" id="CHEBI:18248"/>
    </ligandPart>
</feature>
<dbReference type="GO" id="GO:0046872">
    <property type="term" value="F:metal ion binding"/>
    <property type="evidence" value="ECO:0007669"/>
    <property type="project" value="UniProtKB-KW"/>
</dbReference>
<keyword evidence="7" id="KW-0408">Iron</keyword>
<keyword evidence="5" id="KW-0997">Cell inner membrane</keyword>
<feature type="transmembrane region" description="Helical" evidence="8">
    <location>
        <begin position="97"/>
        <end position="115"/>
    </location>
</feature>
<dbReference type="GO" id="GO:0006099">
    <property type="term" value="P:tricarboxylic acid cycle"/>
    <property type="evidence" value="ECO:0007669"/>
    <property type="project" value="UniProtKB-UniRule"/>
</dbReference>
<proteinExistence type="predicted"/>
<dbReference type="EMBL" id="SPIA01000001">
    <property type="protein sequence ID" value="TFH68908.1"/>
    <property type="molecule type" value="Genomic_DNA"/>
</dbReference>
<keyword evidence="3 8" id="KW-0812">Transmembrane</keyword>
<keyword evidence="5 8" id="KW-0472">Membrane</keyword>
<dbReference type="PANTHER" id="PTHR38689">
    <property type="entry name" value="SUCCINATE DEHYDROGENASE HYDROPHOBIC MEMBRANE ANCHOR SUBUNIT"/>
    <property type="match status" value="1"/>
</dbReference>
<dbReference type="InterPro" id="IPR014312">
    <property type="entry name" value="Succ_DH_anchor"/>
</dbReference>
<name>A0A4Y8UKB7_9GAMM</name>
<evidence type="ECO:0000256" key="4">
    <source>
        <dbReference type="ARBA" id="ARBA00022989"/>
    </source>
</evidence>
<dbReference type="GO" id="GO:0009055">
    <property type="term" value="F:electron transfer activity"/>
    <property type="evidence" value="ECO:0007669"/>
    <property type="project" value="TreeGrafter"/>
</dbReference>
<evidence type="ECO:0000256" key="1">
    <source>
        <dbReference type="ARBA" id="ARBA00004050"/>
    </source>
</evidence>
<gene>
    <name evidence="9" type="primary">sdhD</name>
    <name evidence="9" type="ORF">E3W66_02880</name>
</gene>
<evidence type="ECO:0000256" key="8">
    <source>
        <dbReference type="SAM" id="Phobius"/>
    </source>
</evidence>
<feature type="binding site" evidence="6">
    <location>
        <position position="82"/>
    </location>
    <ligand>
        <name>a ubiquinone</name>
        <dbReference type="ChEBI" id="CHEBI:16389"/>
    </ligand>
</feature>
<dbReference type="OrthoDB" id="5612767at2"/>
<dbReference type="UniPathway" id="UPA00223"/>
<evidence type="ECO:0000256" key="6">
    <source>
        <dbReference type="PIRSR" id="PIRSR000169-1"/>
    </source>
</evidence>
<comment type="function">
    <text evidence="1 5">Membrane-anchoring subunit of succinate dehydrogenase (SDH).</text>
</comment>
<comment type="pathway">
    <text evidence="5">Carbohydrate metabolism; tricarboxylic acid cycle.</text>
</comment>
<keyword evidence="4 8" id="KW-1133">Transmembrane helix</keyword>
<keyword evidence="5" id="KW-0813">Transport</keyword>
<dbReference type="AlphaFoldDB" id="A0A4Y8UKB7"/>
<dbReference type="InterPro" id="IPR034804">
    <property type="entry name" value="SQR/QFR_C/D"/>
</dbReference>
<dbReference type="GO" id="GO:0005886">
    <property type="term" value="C:plasma membrane"/>
    <property type="evidence" value="ECO:0007669"/>
    <property type="project" value="UniProtKB-SubCell"/>
</dbReference>
<keyword evidence="10" id="KW-1185">Reference proteome</keyword>
<feature type="transmembrane region" description="Helical" evidence="8">
    <location>
        <begin position="59"/>
        <end position="85"/>
    </location>
</feature>
<dbReference type="PANTHER" id="PTHR38689:SF1">
    <property type="entry name" value="SUCCINATE DEHYDROGENASE HYDROPHOBIC MEMBRANE ANCHOR SUBUNIT"/>
    <property type="match status" value="1"/>
</dbReference>
<dbReference type="CDD" id="cd03494">
    <property type="entry name" value="SQR_TypeC_SdhD"/>
    <property type="match status" value="1"/>
</dbReference>
<comment type="subcellular location">
    <subcellularLocation>
        <location evidence="5">Cell inner membrane</location>
        <topology evidence="5">Multi-pass membrane protein</topology>
    </subcellularLocation>
    <subcellularLocation>
        <location evidence="2">Membrane</location>
        <topology evidence="2">Multi-pass membrane protein</topology>
    </subcellularLocation>
</comment>
<keyword evidence="7" id="KW-0349">Heme</keyword>
<feature type="transmembrane region" description="Helical" evidence="8">
    <location>
        <begin position="21"/>
        <end position="39"/>
    </location>
</feature>
<evidence type="ECO:0000256" key="3">
    <source>
        <dbReference type="ARBA" id="ARBA00022692"/>
    </source>
</evidence>
<evidence type="ECO:0000313" key="9">
    <source>
        <dbReference type="EMBL" id="TFH68908.1"/>
    </source>
</evidence>
<dbReference type="GO" id="GO:0020037">
    <property type="term" value="F:heme binding"/>
    <property type="evidence" value="ECO:0007669"/>
    <property type="project" value="InterPro"/>
</dbReference>
<dbReference type="SUPFAM" id="SSF81343">
    <property type="entry name" value="Fumarate reductase respiratory complex transmembrane subunits"/>
    <property type="match status" value="1"/>
</dbReference>
<evidence type="ECO:0000313" key="10">
    <source>
        <dbReference type="Proteomes" id="UP000298133"/>
    </source>
</evidence>
<keyword evidence="5" id="KW-0249">Electron transport</keyword>
<dbReference type="PIRSF" id="PIRSF000169">
    <property type="entry name" value="SDH_D"/>
    <property type="match status" value="1"/>
</dbReference>
<organism evidence="9 10">
    <name type="scientific">Gammaproteobacteria bacterium LSUCC0057</name>
    <dbReference type="NCBI Taxonomy" id="2559237"/>
    <lineage>
        <taxon>Bacteria</taxon>
        <taxon>Pseudomonadati</taxon>
        <taxon>Pseudomonadota</taxon>
        <taxon>Gammaproteobacteria</taxon>
        <taxon>Cellvibrionales</taxon>
        <taxon>Porticoccaceae</taxon>
        <taxon>SAR92 clade</taxon>
    </lineage>
</organism>
<dbReference type="NCBIfam" id="TIGR02968">
    <property type="entry name" value="succ_dehyd_anc"/>
    <property type="match status" value="1"/>
</dbReference>
<protein>
    <recommendedName>
        <fullName evidence="5">Succinate dehydrogenase hydrophobic membrane anchor subunit</fullName>
    </recommendedName>
</protein>
<keyword evidence="5" id="KW-0816">Tricarboxylic acid cycle</keyword>
<reference evidence="9 10" key="1">
    <citation type="submission" date="2019-03" db="EMBL/GenBank/DDBJ databases">
        <title>Draft genome of Gammaproteobacteria bacterium LSUCC0057, a member of the SAR92 clade.</title>
        <authorList>
            <person name="Lanclos V.C."/>
            <person name="Doiron C."/>
            <person name="Henson M.W."/>
            <person name="Thrash J.C."/>
        </authorList>
    </citation>
    <scope>NUCLEOTIDE SEQUENCE [LARGE SCALE GENOMIC DNA]</scope>
    <source>
        <strain evidence="9 10">LSUCC0057</strain>
    </source>
</reference>